<dbReference type="RefSeq" id="WP_050047731.1">
    <property type="nucleotide sequence ID" value="NZ_CP008874.1"/>
</dbReference>
<evidence type="ECO:0000313" key="3">
    <source>
        <dbReference type="EMBL" id="AKH96910.1"/>
    </source>
</evidence>
<organism evidence="3 6">
    <name type="scientific">Halanaeroarchaeum sulfurireducens</name>
    <dbReference type="NCBI Taxonomy" id="1604004"/>
    <lineage>
        <taxon>Archaea</taxon>
        <taxon>Methanobacteriati</taxon>
        <taxon>Methanobacteriota</taxon>
        <taxon>Stenosarchaea group</taxon>
        <taxon>Halobacteria</taxon>
        <taxon>Halobacteriales</taxon>
        <taxon>Halobacteriaceae</taxon>
        <taxon>Halanaeroarchaeum</taxon>
    </lineage>
</organism>
<dbReference type="Gene3D" id="3.40.50.720">
    <property type="entry name" value="NAD(P)-binding Rossmann-like Domain"/>
    <property type="match status" value="1"/>
</dbReference>
<dbReference type="Proteomes" id="UP000060390">
    <property type="component" value="Chromosome"/>
</dbReference>
<dbReference type="GO" id="GO:0050661">
    <property type="term" value="F:NADP binding"/>
    <property type="evidence" value="ECO:0007669"/>
    <property type="project" value="InterPro"/>
</dbReference>
<dbReference type="OrthoDB" id="8635at2157"/>
<dbReference type="PATRIC" id="fig|1604004.4.peg.424"/>
<dbReference type="STRING" id="1604004.HLASA_0403"/>
<dbReference type="GO" id="GO:0008823">
    <property type="term" value="F:cupric reductase (NADH) activity"/>
    <property type="evidence" value="ECO:0007669"/>
    <property type="project" value="TreeGrafter"/>
</dbReference>
<gene>
    <name evidence="3" type="primary">npdG</name>
    <name evidence="4" type="ORF">HLASA_0403</name>
    <name evidence="3" type="ORF">HLASF_0404</name>
</gene>
<dbReference type="Proteomes" id="UP000069906">
    <property type="component" value="Chromosome"/>
</dbReference>
<dbReference type="EMBL" id="CP008874">
    <property type="protein sequence ID" value="AKH96910.1"/>
    <property type="molecule type" value="Genomic_DNA"/>
</dbReference>
<protein>
    <submittedName>
        <fullName evidence="3">NADPH-dependent F420 reductase</fullName>
    </submittedName>
</protein>
<keyword evidence="6" id="KW-1185">Reference proteome</keyword>
<sequence length="221" mass="23434">MRISLLGGTGDIGEALALRWAYDTHHEVVIGSRDPERARTKAEEYETELRSRDVDRKVTGFANGMAADRGDVVVLAVPPYQVAELVESVAEKLSDTVLVSPAVGMSRDEEGLHYNPPDVGSVTQLVDAVAPEGVPVVGAFHALSADRLANLDLAVDIDTVLVGDDPDAKDQVARLTTDIEGVRPLDGGGLANAPEVEAMTPLLVNLGTYNDGLHDAGVKFQ</sequence>
<dbReference type="InterPro" id="IPR028939">
    <property type="entry name" value="P5C_Rdtase_cat_N"/>
</dbReference>
<feature type="domain" description="Pyrroline-5-carboxylate reductase catalytic N-terminal" evidence="2">
    <location>
        <begin position="3"/>
        <end position="104"/>
    </location>
</feature>
<dbReference type="HOGENOM" id="CLU_076368_1_1_2"/>
<name>A0A0F7P9M5_9EURY</name>
<dbReference type="GeneID" id="26009770"/>
<evidence type="ECO:0000259" key="2">
    <source>
        <dbReference type="Pfam" id="PF03807"/>
    </source>
</evidence>
<dbReference type="GO" id="GO:0016651">
    <property type="term" value="F:oxidoreductase activity, acting on NAD(P)H"/>
    <property type="evidence" value="ECO:0007669"/>
    <property type="project" value="InterPro"/>
</dbReference>
<reference evidence="4 5" key="3">
    <citation type="journal article" date="2016" name="Stand. Genomic Sci.">
        <title>Complete genome sequence of 'Halanaeroarchaeum sulfurireducens' M27-SA2, a sulfur-reducing and acetate-oxidizing haloarchaeon from the deep-sea hypersaline anoxic lake Medee.</title>
        <authorList>
            <person name="Messina E."/>
            <person name="Sorokin D.Y."/>
            <person name="Kublanov I.V."/>
            <person name="Toshchakov S."/>
            <person name="Lopatina A."/>
            <person name="Arcadi E."/>
            <person name="Smedile F."/>
            <person name="La Spada G."/>
            <person name="La Cono V."/>
            <person name="Yakimov M.M."/>
        </authorList>
    </citation>
    <scope>NUCLEOTIDE SEQUENCE [LARGE SCALE GENOMIC DNA]</scope>
    <source>
        <strain evidence="4 5">M27-SA2</strain>
    </source>
</reference>
<dbReference type="GO" id="GO:0052851">
    <property type="term" value="F:ferric-chelate reductase (NADPH) activity"/>
    <property type="evidence" value="ECO:0007669"/>
    <property type="project" value="TreeGrafter"/>
</dbReference>
<dbReference type="InterPro" id="IPR051267">
    <property type="entry name" value="STEAP_metalloreductase"/>
</dbReference>
<dbReference type="KEGG" id="hsu:HLASF_0404"/>
<keyword evidence="1" id="KW-0560">Oxidoreductase</keyword>
<dbReference type="InterPro" id="IPR010185">
    <property type="entry name" value="NpdG"/>
</dbReference>
<dbReference type="PANTHER" id="PTHR14239:SF0">
    <property type="entry name" value="F420-DEPENDENT NADP REDUCTASE"/>
    <property type="match status" value="1"/>
</dbReference>
<dbReference type="EMBL" id="CP011564">
    <property type="protein sequence ID" value="ALG81312.1"/>
    <property type="molecule type" value="Genomic_DNA"/>
</dbReference>
<dbReference type="InterPro" id="IPR036291">
    <property type="entry name" value="NAD(P)-bd_dom_sf"/>
</dbReference>
<dbReference type="SUPFAM" id="SSF51735">
    <property type="entry name" value="NAD(P)-binding Rossmann-fold domains"/>
    <property type="match status" value="1"/>
</dbReference>
<accession>A0A0F7P9M5</accession>
<reference evidence="5" key="2">
    <citation type="submission" date="2015-05" db="EMBL/GenBank/DDBJ databases">
        <title>Complete genome sequence of Halanaeroarchaeum sulfurireducens type strain M27-SA2, a sulfate-reducer haloarchaeon from marine anoxic lake Medee.</title>
        <authorList>
            <person name="Messina E."/>
            <person name="Kublanov I.V."/>
            <person name="Toshchakov S."/>
            <person name="Arcadi E."/>
            <person name="La Spada G."/>
            <person name="La Cono V."/>
            <person name="Yakimov M.M."/>
        </authorList>
    </citation>
    <scope>NUCLEOTIDE SEQUENCE [LARGE SCALE GENOMIC DNA]</scope>
    <source>
        <strain evidence="5">M27-SA2</strain>
    </source>
</reference>
<dbReference type="GO" id="GO:0005886">
    <property type="term" value="C:plasma membrane"/>
    <property type="evidence" value="ECO:0007669"/>
    <property type="project" value="TreeGrafter"/>
</dbReference>
<evidence type="ECO:0000313" key="4">
    <source>
        <dbReference type="EMBL" id="ALG81312.1"/>
    </source>
</evidence>
<dbReference type="NCBIfam" id="TIGR01915">
    <property type="entry name" value="npdG"/>
    <property type="match status" value="1"/>
</dbReference>
<dbReference type="AlphaFoldDB" id="A0A0F7P9M5"/>
<reference evidence="3 6" key="1">
    <citation type="journal article" date="2015" name="ISME J.">
        <title>Elemental sulfur and acetate can support life of a novel strictly anaerobic haloarchaeon.</title>
        <authorList>
            <person name="Sorokin D.Y."/>
            <person name="Kublanov I.V."/>
            <person name="Gavrilov S.N."/>
            <person name="Rojo D."/>
            <person name="Roman P."/>
            <person name="Golyshin P.N."/>
            <person name="Slepak V.Z."/>
            <person name="Smedile F."/>
            <person name="Ferrer M."/>
            <person name="Messina E."/>
            <person name="La Cono V."/>
            <person name="Yakimov M.M."/>
        </authorList>
    </citation>
    <scope>NUCLEOTIDE SEQUENCE [LARGE SCALE GENOMIC DNA]</scope>
    <source>
        <strain evidence="3 6">HSR2</strain>
    </source>
</reference>
<dbReference type="PANTHER" id="PTHR14239">
    <property type="entry name" value="DUDULIN-RELATED"/>
    <property type="match status" value="1"/>
</dbReference>
<dbReference type="GO" id="GO:0015677">
    <property type="term" value="P:copper ion import"/>
    <property type="evidence" value="ECO:0007669"/>
    <property type="project" value="TreeGrafter"/>
</dbReference>
<evidence type="ECO:0000313" key="6">
    <source>
        <dbReference type="Proteomes" id="UP000069906"/>
    </source>
</evidence>
<dbReference type="GO" id="GO:0006740">
    <property type="term" value="P:NADPH regeneration"/>
    <property type="evidence" value="ECO:0007669"/>
    <property type="project" value="InterPro"/>
</dbReference>
<evidence type="ECO:0000313" key="5">
    <source>
        <dbReference type="Proteomes" id="UP000060390"/>
    </source>
</evidence>
<dbReference type="KEGG" id="hsf:HLASA_0403"/>
<dbReference type="Pfam" id="PF03807">
    <property type="entry name" value="F420_oxidored"/>
    <property type="match status" value="1"/>
</dbReference>
<dbReference type="GO" id="GO:0070967">
    <property type="term" value="F:coenzyme F420 binding"/>
    <property type="evidence" value="ECO:0007669"/>
    <property type="project" value="InterPro"/>
</dbReference>
<evidence type="ECO:0000256" key="1">
    <source>
        <dbReference type="ARBA" id="ARBA00023002"/>
    </source>
</evidence>
<proteinExistence type="predicted"/>